<dbReference type="OrthoDB" id="1550983at2"/>
<evidence type="ECO:0000256" key="1">
    <source>
        <dbReference type="SAM" id="MobiDB-lite"/>
    </source>
</evidence>
<comment type="caution">
    <text evidence="2">The sequence shown here is derived from an EMBL/GenBank/DDBJ whole genome shotgun (WGS) entry which is preliminary data.</text>
</comment>
<sequence>MPDYDVNEAGVAHARELIDAGEYDDQTEWSDAAPSTAEENEERDDEGQEGYAQWHLAVDPDKGEGTKGRYRFPYGDFTKVNRAALIHAKQRASQNDHPEIEEAADDLLQRLDAKRS</sequence>
<proteinExistence type="predicted"/>
<feature type="region of interest" description="Disordered" evidence="1">
    <location>
        <begin position="19"/>
        <end position="50"/>
    </location>
</feature>
<feature type="compositionally biased region" description="Acidic residues" evidence="1">
    <location>
        <begin position="38"/>
        <end position="48"/>
    </location>
</feature>
<name>A0A098YE49_9ACTN</name>
<dbReference type="Proteomes" id="UP000029713">
    <property type="component" value="Unassembled WGS sequence"/>
</dbReference>
<dbReference type="STRING" id="1522368.IN07_00105"/>
<dbReference type="EMBL" id="JPMX01000001">
    <property type="protein sequence ID" value="KGH48695.1"/>
    <property type="molecule type" value="Genomic_DNA"/>
</dbReference>
<reference evidence="2 3" key="1">
    <citation type="submission" date="2014-07" db="EMBL/GenBank/DDBJ databases">
        <title>Biosystematic studies on Modestobacter strains isolated from extreme hyper-arid desert soil and from historic building.</title>
        <authorList>
            <person name="Bukarasam K."/>
            <person name="Bull A."/>
            <person name="Girard G."/>
            <person name="van Wezel G."/>
            <person name="Goodfellow M."/>
        </authorList>
    </citation>
    <scope>NUCLEOTIDE SEQUENCE [LARGE SCALE GENOMIC DNA]</scope>
    <source>
        <strain evidence="2 3">KNN45-2b</strain>
    </source>
</reference>
<gene>
    <name evidence="2" type="ORF">IN07_00105</name>
</gene>
<dbReference type="AlphaFoldDB" id="A0A098YE49"/>
<feature type="compositionally biased region" description="Acidic residues" evidence="1">
    <location>
        <begin position="19"/>
        <end position="28"/>
    </location>
</feature>
<protein>
    <submittedName>
        <fullName evidence="2">Uncharacterized protein</fullName>
    </submittedName>
</protein>
<organism evidence="2 3">
    <name type="scientific">Modestobacter caceresii</name>
    <dbReference type="NCBI Taxonomy" id="1522368"/>
    <lineage>
        <taxon>Bacteria</taxon>
        <taxon>Bacillati</taxon>
        <taxon>Actinomycetota</taxon>
        <taxon>Actinomycetes</taxon>
        <taxon>Geodermatophilales</taxon>
        <taxon>Geodermatophilaceae</taxon>
        <taxon>Modestobacter</taxon>
    </lineage>
</organism>
<accession>A0A098YE49</accession>
<evidence type="ECO:0000313" key="3">
    <source>
        <dbReference type="Proteomes" id="UP000029713"/>
    </source>
</evidence>
<evidence type="ECO:0000313" key="2">
    <source>
        <dbReference type="EMBL" id="KGH48695.1"/>
    </source>
</evidence>
<dbReference type="RefSeq" id="WP_036332340.1">
    <property type="nucleotide sequence ID" value="NZ_JPMX01000001.1"/>
</dbReference>
<keyword evidence="3" id="KW-1185">Reference proteome</keyword>